<comment type="similarity">
    <text evidence="8">Belongs to the methyltransferase superfamily.</text>
</comment>
<dbReference type="InParanoid" id="A0A6M4H3F1"/>
<dbReference type="GO" id="GO:0010340">
    <property type="term" value="F:carboxyl-O-methyltransferase activity"/>
    <property type="evidence" value="ECO:0007669"/>
    <property type="project" value="UniProtKB-UniRule"/>
</dbReference>
<evidence type="ECO:0000256" key="4">
    <source>
        <dbReference type="ARBA" id="ARBA00022603"/>
    </source>
</evidence>
<evidence type="ECO:0000313" key="11">
    <source>
        <dbReference type="Proteomes" id="UP000503096"/>
    </source>
</evidence>
<evidence type="ECO:0000256" key="2">
    <source>
        <dbReference type="ARBA" id="ARBA00004746"/>
    </source>
</evidence>
<evidence type="ECO:0000256" key="8">
    <source>
        <dbReference type="HAMAP-Rule" id="MF_00835"/>
    </source>
</evidence>
<keyword evidence="11" id="KW-1185">Reference proteome</keyword>
<accession>A0A6M4H3F1</accession>
<dbReference type="KEGG" id="upl:DSM104440_00665"/>
<evidence type="ECO:0000256" key="5">
    <source>
        <dbReference type="ARBA" id="ARBA00022679"/>
    </source>
</evidence>
<evidence type="ECO:0000259" key="9">
    <source>
        <dbReference type="Pfam" id="PF08241"/>
    </source>
</evidence>
<dbReference type="Gene3D" id="3.40.50.150">
    <property type="entry name" value="Vaccinia Virus protein VP39"/>
    <property type="match status" value="1"/>
</dbReference>
<dbReference type="GO" id="GO:0102130">
    <property type="term" value="F:malonyl-CoA methyltransferase activity"/>
    <property type="evidence" value="ECO:0007669"/>
    <property type="project" value="UniProtKB-EC"/>
</dbReference>
<dbReference type="GO" id="GO:0009102">
    <property type="term" value="P:biotin biosynthetic process"/>
    <property type="evidence" value="ECO:0007669"/>
    <property type="project" value="UniProtKB-UniRule"/>
</dbReference>
<feature type="domain" description="Methyltransferase type 11" evidence="9">
    <location>
        <begin position="52"/>
        <end position="151"/>
    </location>
</feature>
<dbReference type="NCBIfam" id="TIGR02072">
    <property type="entry name" value="BioC"/>
    <property type="match status" value="1"/>
</dbReference>
<dbReference type="GO" id="GO:0008757">
    <property type="term" value="F:S-adenosylmethionine-dependent methyltransferase activity"/>
    <property type="evidence" value="ECO:0007669"/>
    <property type="project" value="InterPro"/>
</dbReference>
<dbReference type="EC" id="2.1.1.197" evidence="3 8"/>
<keyword evidence="5 8" id="KW-0808">Transferase</keyword>
<organism evidence="10 11">
    <name type="scientific">Usitatibacter palustris</name>
    <dbReference type="NCBI Taxonomy" id="2732487"/>
    <lineage>
        <taxon>Bacteria</taxon>
        <taxon>Pseudomonadati</taxon>
        <taxon>Pseudomonadota</taxon>
        <taxon>Betaproteobacteria</taxon>
        <taxon>Nitrosomonadales</taxon>
        <taxon>Usitatibacteraceae</taxon>
        <taxon>Usitatibacter</taxon>
    </lineage>
</organism>
<dbReference type="InterPro" id="IPR013216">
    <property type="entry name" value="Methyltransf_11"/>
</dbReference>
<evidence type="ECO:0000256" key="6">
    <source>
        <dbReference type="ARBA" id="ARBA00022691"/>
    </source>
</evidence>
<evidence type="ECO:0000256" key="3">
    <source>
        <dbReference type="ARBA" id="ARBA00012327"/>
    </source>
</evidence>
<sequence length="289" mass="32333">MAEASLERRAIRRSFDRAARRYDENAILQREIGARLVEHLAPMRLAPSRVIDLGCGTGGSFDALSQRFPGAELIGIDLAPNMLHQAAGRASWWKRTFSRLPRLVCADAERLPLAAASAQLVFSNLALQWCDPGRVFTESARVLAPEGLFLFSTFGPDTLKELRSAFAQADDAPHVHRFIDMHDLGDALVHAGFADPVMEMEVVTLEYSKVEDAARDLKAIGAHSALVDRPRGLSGRARWRRMAESYERFRRDTGLPATYEVIYGHAWKVPPKRTSDGRQVIDFRPRDPK</sequence>
<dbReference type="AlphaFoldDB" id="A0A6M4H3F1"/>
<dbReference type="InterPro" id="IPR011814">
    <property type="entry name" value="BioC"/>
</dbReference>
<dbReference type="SUPFAM" id="SSF53335">
    <property type="entry name" value="S-adenosyl-L-methionine-dependent methyltransferases"/>
    <property type="match status" value="1"/>
</dbReference>
<dbReference type="EMBL" id="CP053073">
    <property type="protein sequence ID" value="QJR13875.1"/>
    <property type="molecule type" value="Genomic_DNA"/>
</dbReference>
<comment type="pathway">
    <text evidence="2 8">Cofactor biosynthesis; biotin biosynthesis.</text>
</comment>
<keyword evidence="4 8" id="KW-0489">Methyltransferase</keyword>
<gene>
    <name evidence="8 10" type="primary">bioC</name>
    <name evidence="10" type="ORF">DSM104440_00665</name>
</gene>
<dbReference type="Proteomes" id="UP000503096">
    <property type="component" value="Chromosome"/>
</dbReference>
<dbReference type="Pfam" id="PF08241">
    <property type="entry name" value="Methyltransf_11"/>
    <property type="match status" value="1"/>
</dbReference>
<dbReference type="FunCoup" id="A0A6M4H3F1">
    <property type="interactions" value="272"/>
</dbReference>
<keyword evidence="6 8" id="KW-0949">S-adenosyl-L-methionine</keyword>
<comment type="catalytic activity">
    <reaction evidence="1 8">
        <text>malonyl-[ACP] + S-adenosyl-L-methionine = malonyl-[ACP] methyl ester + S-adenosyl-L-homocysteine</text>
        <dbReference type="Rhea" id="RHEA:17105"/>
        <dbReference type="Rhea" id="RHEA-COMP:9623"/>
        <dbReference type="Rhea" id="RHEA-COMP:9954"/>
        <dbReference type="ChEBI" id="CHEBI:57856"/>
        <dbReference type="ChEBI" id="CHEBI:59789"/>
        <dbReference type="ChEBI" id="CHEBI:78449"/>
        <dbReference type="ChEBI" id="CHEBI:78845"/>
        <dbReference type="EC" id="2.1.1.197"/>
    </reaction>
</comment>
<evidence type="ECO:0000256" key="1">
    <source>
        <dbReference type="ARBA" id="ARBA00000852"/>
    </source>
</evidence>
<evidence type="ECO:0000313" key="10">
    <source>
        <dbReference type="EMBL" id="QJR13875.1"/>
    </source>
</evidence>
<dbReference type="HAMAP" id="MF_00835">
    <property type="entry name" value="BioC"/>
    <property type="match status" value="1"/>
</dbReference>
<comment type="function">
    <text evidence="8">Converts the free carboxyl group of a malonyl-thioester to its methyl ester by transfer of a methyl group from S-adenosyl-L-methionine (SAM). It allows to synthesize pimeloyl-ACP via the fatty acid synthetic pathway.</text>
</comment>
<dbReference type="PANTHER" id="PTHR13090:SF1">
    <property type="entry name" value="ARGININE-HYDROXYLASE NDUFAF5, MITOCHONDRIAL"/>
    <property type="match status" value="1"/>
</dbReference>
<proteinExistence type="inferred from homology"/>
<keyword evidence="7 8" id="KW-0093">Biotin biosynthesis</keyword>
<dbReference type="GO" id="GO:0032259">
    <property type="term" value="P:methylation"/>
    <property type="evidence" value="ECO:0007669"/>
    <property type="project" value="UniProtKB-KW"/>
</dbReference>
<dbReference type="PANTHER" id="PTHR13090">
    <property type="entry name" value="ARGININE-HYDROXYLASE NDUFAF5, MITOCHONDRIAL"/>
    <property type="match status" value="1"/>
</dbReference>
<dbReference type="InterPro" id="IPR050602">
    <property type="entry name" value="Malonyl-ACP_OMT"/>
</dbReference>
<reference evidence="10 11" key="1">
    <citation type="submission" date="2020-04" db="EMBL/GenBank/DDBJ databases">
        <title>Usitatibacter rugosus gen. nov., sp. nov. and Usitatibacter palustris sp. nov., novel members of Usitatibacteraceae fam. nov. within the order Nitrosomonadales isolated from soil.</title>
        <authorList>
            <person name="Huber K.J."/>
            <person name="Neumann-Schaal M."/>
            <person name="Geppert A."/>
            <person name="Luckner M."/>
            <person name="Wanner G."/>
            <person name="Overmann J."/>
        </authorList>
    </citation>
    <scope>NUCLEOTIDE SEQUENCE [LARGE SCALE GENOMIC DNA]</scope>
    <source>
        <strain evidence="10 11">Swamp67</strain>
    </source>
</reference>
<protein>
    <recommendedName>
        <fullName evidence="3 8">Malonyl-[acyl-carrier protein] O-methyltransferase</fullName>
        <shortName evidence="8">Malonyl-ACP O-methyltransferase</shortName>
        <ecNumber evidence="3 8">2.1.1.197</ecNumber>
    </recommendedName>
    <alternativeName>
        <fullName evidence="8">Biotin synthesis protein BioC</fullName>
    </alternativeName>
</protein>
<dbReference type="InterPro" id="IPR029063">
    <property type="entry name" value="SAM-dependent_MTases_sf"/>
</dbReference>
<dbReference type="UniPathway" id="UPA00078"/>
<evidence type="ECO:0000256" key="7">
    <source>
        <dbReference type="ARBA" id="ARBA00022756"/>
    </source>
</evidence>
<name>A0A6M4H3F1_9PROT</name>
<dbReference type="RefSeq" id="WP_171160613.1">
    <property type="nucleotide sequence ID" value="NZ_CP053073.1"/>
</dbReference>
<dbReference type="CDD" id="cd02440">
    <property type="entry name" value="AdoMet_MTases"/>
    <property type="match status" value="1"/>
</dbReference>